<protein>
    <recommendedName>
        <fullName evidence="3">Rab-GAP TBC domain-containing protein</fullName>
    </recommendedName>
</protein>
<dbReference type="InterPro" id="IPR000195">
    <property type="entry name" value="Rab-GAP-TBC_dom"/>
</dbReference>
<dbReference type="OrthoDB" id="27140at2759"/>
<dbReference type="PANTHER" id="PTHR22957">
    <property type="entry name" value="TBC1 DOMAIN FAMILY MEMBER GTPASE-ACTIVATING PROTEIN"/>
    <property type="match status" value="1"/>
</dbReference>
<feature type="region of interest" description="Disordered" evidence="2">
    <location>
        <begin position="685"/>
        <end position="716"/>
    </location>
</feature>
<organism evidence="4 5">
    <name type="scientific">Spirodela intermedia</name>
    <name type="common">Intermediate duckweed</name>
    <dbReference type="NCBI Taxonomy" id="51605"/>
    <lineage>
        <taxon>Eukaryota</taxon>
        <taxon>Viridiplantae</taxon>
        <taxon>Streptophyta</taxon>
        <taxon>Embryophyta</taxon>
        <taxon>Tracheophyta</taxon>
        <taxon>Spermatophyta</taxon>
        <taxon>Magnoliopsida</taxon>
        <taxon>Liliopsida</taxon>
        <taxon>Araceae</taxon>
        <taxon>Lemnoideae</taxon>
        <taxon>Spirodela</taxon>
    </lineage>
</organism>
<sequence length="788" mass="86150">MIQSSSSPSAAGGSCADSSRFPNLRGVRWRMNLGILPSSPDASIEDIRRVAADSRRRYAILRRQLLMDPNFHKDGNRSPDLVMDNPLSQNPDSQWGRFFQNAELEKQVDQDLSRLYPEQGSYFQTQPCQAMLRRILLLWCLRHPGYGYKQGMHELMAPLIYVLYIDVQQLSQVRRLYEDQFNDEFDGRSFSESETMSKYGIRKSAVWDGETGEDGSQGAAGRGSSSDELDPETREIILLNDAYGTEGELGIILSERFMEHDAYCMFNALMNGADGVVAIADFFSPSPSPGSSSGLSPVIEASSALYHLLSAVDSPLHCHLTELEVEPQYFALRWLRVLFGREFSLQDLLAIWDEIFSSPNGTSHLIGEDEAQVNFRILSCPRGAFIVSVAVSMILHLRSSLLATENTTTCLQRLLNFPENVNLRKLIDKARSLQDLAMDLNICSHLEPPLNGSARKNSAHVRRYSISSGSVSPGTPHYPVLDSYWEEKWRVLYRSEEQSQKGSNSDQKGILNGTSGRRGLTLLKTRSDISPLKAMARENESSPAVRRRLFGDSPPVIDLTKVEDGGLTDASSTEDHLPSTMANAEETCSSGENSASFSTATSPLSARDGHENDPEKTNFTSRSSSGDAEEVAEQVENLTICGASDGPPVVAVDGAAKGAEALREKKVLPPSRFQWFWKFGRGGGEGAAAENGNGEAADVGSGSSSSAGGGAASRVEVGDKRMMGTLKNLGQSMLENIQVLESAFQQDRGGQVGSLDNRSNNILGGKGQAAAMAALKELRKISQLLFEM</sequence>
<feature type="compositionally biased region" description="Low complexity" evidence="2">
    <location>
        <begin position="687"/>
        <end position="706"/>
    </location>
</feature>
<dbReference type="PANTHER" id="PTHR22957:SF337">
    <property type="entry name" value="TBC1 DOMAIN FAMILY MEMBER 5"/>
    <property type="match status" value="1"/>
</dbReference>
<feature type="region of interest" description="Disordered" evidence="2">
    <location>
        <begin position="208"/>
        <end position="230"/>
    </location>
</feature>
<dbReference type="Gene3D" id="1.10.472.80">
    <property type="entry name" value="Ypt/Rab-GAP domain of gyp1p, domain 3"/>
    <property type="match status" value="1"/>
</dbReference>
<dbReference type="AlphaFoldDB" id="A0A7I8LEI4"/>
<dbReference type="Proteomes" id="UP000663760">
    <property type="component" value="Chromosome 14"/>
</dbReference>
<evidence type="ECO:0000256" key="2">
    <source>
        <dbReference type="SAM" id="MobiDB-lite"/>
    </source>
</evidence>
<gene>
    <name evidence="4" type="ORF">SI8410_14018938</name>
</gene>
<keyword evidence="5" id="KW-1185">Reference proteome</keyword>
<dbReference type="GO" id="GO:0005096">
    <property type="term" value="F:GTPase activator activity"/>
    <property type="evidence" value="ECO:0007669"/>
    <property type="project" value="UniProtKB-KW"/>
</dbReference>
<dbReference type="SUPFAM" id="SSF47923">
    <property type="entry name" value="Ypt/Rab-GAP domain of gyp1p"/>
    <property type="match status" value="2"/>
</dbReference>
<feature type="compositionally biased region" description="Low complexity" evidence="2">
    <location>
        <begin position="216"/>
        <end position="226"/>
    </location>
</feature>
<feature type="compositionally biased region" description="Polar residues" evidence="2">
    <location>
        <begin position="617"/>
        <end position="626"/>
    </location>
</feature>
<dbReference type="Pfam" id="PF00566">
    <property type="entry name" value="RabGAP-TBC"/>
    <property type="match status" value="2"/>
</dbReference>
<feature type="domain" description="Rab-GAP TBC" evidence="3">
    <location>
        <begin position="19"/>
        <end position="359"/>
    </location>
</feature>
<evidence type="ECO:0000256" key="1">
    <source>
        <dbReference type="ARBA" id="ARBA00022468"/>
    </source>
</evidence>
<feature type="region of interest" description="Disordered" evidence="2">
    <location>
        <begin position="496"/>
        <end position="631"/>
    </location>
</feature>
<feature type="compositionally biased region" description="Polar residues" evidence="2">
    <location>
        <begin position="580"/>
        <end position="604"/>
    </location>
</feature>
<proteinExistence type="predicted"/>
<evidence type="ECO:0000313" key="4">
    <source>
        <dbReference type="EMBL" id="CAA7408260.1"/>
    </source>
</evidence>
<evidence type="ECO:0000259" key="3">
    <source>
        <dbReference type="PROSITE" id="PS50086"/>
    </source>
</evidence>
<dbReference type="InterPro" id="IPR035969">
    <property type="entry name" value="Rab-GAP_TBC_sf"/>
</dbReference>
<dbReference type="FunFam" id="1.10.472.80:FF:000034">
    <property type="entry name" value="TBC1 domain family member 5"/>
    <property type="match status" value="1"/>
</dbReference>
<reference evidence="4" key="1">
    <citation type="submission" date="2020-02" db="EMBL/GenBank/DDBJ databases">
        <authorList>
            <person name="Scholz U."/>
            <person name="Mascher M."/>
            <person name="Fiebig A."/>
        </authorList>
    </citation>
    <scope>NUCLEOTIDE SEQUENCE</scope>
</reference>
<dbReference type="PROSITE" id="PS50086">
    <property type="entry name" value="TBC_RABGAP"/>
    <property type="match status" value="1"/>
</dbReference>
<evidence type="ECO:0000313" key="5">
    <source>
        <dbReference type="Proteomes" id="UP000663760"/>
    </source>
</evidence>
<feature type="compositionally biased region" description="Basic and acidic residues" evidence="2">
    <location>
        <begin position="607"/>
        <end position="616"/>
    </location>
</feature>
<dbReference type="SMART" id="SM00164">
    <property type="entry name" value="TBC"/>
    <property type="match status" value="1"/>
</dbReference>
<accession>A0A7I8LEI4</accession>
<keyword evidence="1" id="KW-0343">GTPase activation</keyword>
<dbReference type="Gene3D" id="1.10.8.270">
    <property type="entry name" value="putative rabgap domain of human tbc1 domain family member 14 like domains"/>
    <property type="match status" value="1"/>
</dbReference>
<feature type="compositionally biased region" description="Polar residues" evidence="2">
    <location>
        <begin position="500"/>
        <end position="515"/>
    </location>
</feature>
<name>A0A7I8LEI4_SPIIN</name>
<dbReference type="EMBL" id="LR746277">
    <property type="protein sequence ID" value="CAA7408260.1"/>
    <property type="molecule type" value="Genomic_DNA"/>
</dbReference>